<evidence type="ECO:0000313" key="1">
    <source>
        <dbReference type="EMBL" id="PIR69249.1"/>
    </source>
</evidence>
<reference evidence="2" key="1">
    <citation type="submission" date="2017-09" db="EMBL/GenBank/DDBJ databases">
        <title>Depth-based differentiation of microbial function through sediment-hosted aquifers and enrichment of novel symbionts in the deep terrestrial subsurface.</title>
        <authorList>
            <person name="Probst A.J."/>
            <person name="Ladd B."/>
            <person name="Jarett J.K."/>
            <person name="Geller-Mcgrath D.E."/>
            <person name="Sieber C.M.K."/>
            <person name="Emerson J.B."/>
            <person name="Anantharaman K."/>
            <person name="Thomas B.C."/>
            <person name="Malmstrom R."/>
            <person name="Stieglmeier M."/>
            <person name="Klingl A."/>
            <person name="Woyke T."/>
            <person name="Ryan C.M."/>
            <person name="Banfield J.F."/>
        </authorList>
    </citation>
    <scope>NUCLEOTIDE SEQUENCE [LARGE SCALE GENOMIC DNA]</scope>
</reference>
<evidence type="ECO:0000313" key="2">
    <source>
        <dbReference type="Proteomes" id="UP000231503"/>
    </source>
</evidence>
<accession>A0A2H0TCG6</accession>
<comment type="caution">
    <text evidence="1">The sequence shown here is derived from an EMBL/GenBank/DDBJ whole genome shotgun (WGS) entry which is preliminary data.</text>
</comment>
<proteinExistence type="predicted"/>
<dbReference type="EMBL" id="PFCO01000009">
    <property type="protein sequence ID" value="PIR69249.1"/>
    <property type="molecule type" value="Genomic_DNA"/>
</dbReference>
<dbReference type="AlphaFoldDB" id="A0A2H0TCG6"/>
<dbReference type="Proteomes" id="UP000231503">
    <property type="component" value="Unassembled WGS sequence"/>
</dbReference>
<name>A0A2H0TCG6_9BACT</name>
<protein>
    <submittedName>
        <fullName evidence="1">Uncharacterized protein</fullName>
    </submittedName>
</protein>
<sequence length="104" mass="12112">MPYIKQPDRTALNPHIDKLAEEMSKLIHEDVDMTGLLNYSFTRLGLAVVKARFGKFRYWMFASIRGALYDAAAELYRRLAAPHEDKQIQKNGDVDLYEEFLKDM</sequence>
<dbReference type="Pfam" id="PF21840">
    <property type="entry name" value="DUF6899"/>
    <property type="match status" value="1"/>
</dbReference>
<organism evidence="1 2">
    <name type="scientific">Candidatus Niyogibacteria bacterium CG10_big_fil_rev_8_21_14_0_10_46_36</name>
    <dbReference type="NCBI Taxonomy" id="1974726"/>
    <lineage>
        <taxon>Bacteria</taxon>
        <taxon>Candidatus Niyogiibacteriota</taxon>
    </lineage>
</organism>
<gene>
    <name evidence="1" type="ORF">COU47_04085</name>
</gene>
<dbReference type="InterPro" id="IPR054194">
    <property type="entry name" value="DUF6899"/>
</dbReference>